<proteinExistence type="predicted"/>
<dbReference type="Proteomes" id="UP000494174">
    <property type="component" value="Unassembled WGS sequence"/>
</dbReference>
<evidence type="ECO:0000313" key="1">
    <source>
        <dbReference type="EMBL" id="VWB11527.1"/>
    </source>
</evidence>
<dbReference type="AlphaFoldDB" id="A0A6P2H5D1"/>
<evidence type="ECO:0000313" key="2">
    <source>
        <dbReference type="Proteomes" id="UP000494174"/>
    </source>
</evidence>
<organism evidence="1 2">
    <name type="scientific">Burkholderia lata (strain ATCC 17760 / DSM 23089 / LMG 22485 / NCIMB 9086 / R18194 / 383)</name>
    <dbReference type="NCBI Taxonomy" id="482957"/>
    <lineage>
        <taxon>Bacteria</taxon>
        <taxon>Pseudomonadati</taxon>
        <taxon>Pseudomonadota</taxon>
        <taxon>Betaproteobacteria</taxon>
        <taxon>Burkholderiales</taxon>
        <taxon>Burkholderiaceae</taxon>
        <taxon>Burkholderia</taxon>
        <taxon>Burkholderia cepacia complex</taxon>
    </lineage>
</organism>
<reference evidence="1 2" key="1">
    <citation type="submission" date="2019-09" db="EMBL/GenBank/DDBJ databases">
        <authorList>
            <person name="Depoorter E."/>
        </authorList>
    </citation>
    <scope>NUCLEOTIDE SEQUENCE [LARGE SCALE GENOMIC DNA]</scope>
    <source>
        <strain evidence="1">R-15945</strain>
    </source>
</reference>
<accession>A0A6P2H5D1</accession>
<dbReference type="EMBL" id="CABVPU010000001">
    <property type="protein sequence ID" value="VWB11527.1"/>
    <property type="molecule type" value="Genomic_DNA"/>
</dbReference>
<name>A0A6P2H5D1_BURL3</name>
<sequence>MRRRRDRGCGSPPDTFILVTAAGTTLTAG</sequence>
<gene>
    <name evidence="1" type="ORF">BLA15945_00371</name>
</gene>
<protein>
    <submittedName>
        <fullName evidence="1">Uncharacterized protein</fullName>
    </submittedName>
</protein>